<dbReference type="AlphaFoldDB" id="A0A840RMH6"/>
<dbReference type="RefSeq" id="WP_168053269.1">
    <property type="nucleotide sequence ID" value="NZ_JAAOZT010000002.1"/>
</dbReference>
<keyword evidence="3" id="KW-1185">Reference proteome</keyword>
<comment type="caution">
    <text evidence="2">The sequence shown here is derived from an EMBL/GenBank/DDBJ whole genome shotgun (WGS) entry which is preliminary data.</text>
</comment>
<reference evidence="2 3" key="1">
    <citation type="submission" date="2020-08" db="EMBL/GenBank/DDBJ databases">
        <title>Genomic Encyclopedia of Type Strains, Phase IV (KMG-IV): sequencing the most valuable type-strain genomes for metagenomic binning, comparative biology and taxonomic classification.</title>
        <authorList>
            <person name="Goeker M."/>
        </authorList>
    </citation>
    <scope>NUCLEOTIDE SEQUENCE [LARGE SCALE GENOMIC DNA]</scope>
    <source>
        <strain evidence="2 3">DSM 23240</strain>
    </source>
</reference>
<dbReference type="EMBL" id="JACHHQ010000001">
    <property type="protein sequence ID" value="MBB5198963.1"/>
    <property type="molecule type" value="Genomic_DNA"/>
</dbReference>
<evidence type="ECO:0000256" key="1">
    <source>
        <dbReference type="SAM" id="Phobius"/>
    </source>
</evidence>
<sequence>MNKIRDGVREASSERLQKVFEESQITHKFNKILASRGKAKWGAYGLIALAVCLQMAAVGWLYAEVGRPTLPLQRPLGTLKNVPLPGPAGKELAEFRARPRARLLQLGQKLLRQKVLADQTIAPIDSFFWEG</sequence>
<keyword evidence="1" id="KW-1133">Transmembrane helix</keyword>
<evidence type="ECO:0000313" key="2">
    <source>
        <dbReference type="EMBL" id="MBB5198963.1"/>
    </source>
</evidence>
<organism evidence="2 3">
    <name type="scientific">Glaciimonas immobilis</name>
    <dbReference type="NCBI Taxonomy" id="728004"/>
    <lineage>
        <taxon>Bacteria</taxon>
        <taxon>Pseudomonadati</taxon>
        <taxon>Pseudomonadota</taxon>
        <taxon>Betaproteobacteria</taxon>
        <taxon>Burkholderiales</taxon>
        <taxon>Oxalobacteraceae</taxon>
        <taxon>Glaciimonas</taxon>
    </lineage>
</organism>
<keyword evidence="1" id="KW-0812">Transmembrane</keyword>
<protein>
    <submittedName>
        <fullName evidence="2">Uncharacterized protein</fullName>
    </submittedName>
</protein>
<keyword evidence="1" id="KW-0472">Membrane</keyword>
<gene>
    <name evidence="2" type="ORF">HNR39_000773</name>
</gene>
<accession>A0A840RMH6</accession>
<dbReference type="Proteomes" id="UP000571084">
    <property type="component" value="Unassembled WGS sequence"/>
</dbReference>
<name>A0A840RMH6_9BURK</name>
<proteinExistence type="predicted"/>
<feature type="transmembrane region" description="Helical" evidence="1">
    <location>
        <begin position="41"/>
        <end position="63"/>
    </location>
</feature>
<evidence type="ECO:0000313" key="3">
    <source>
        <dbReference type="Proteomes" id="UP000571084"/>
    </source>
</evidence>